<name>A0A1I9G643_BRUMA</name>
<dbReference type="EMBL" id="LN857024">
    <property type="protein sequence ID" value="CDQ02845.1"/>
    <property type="molecule type" value="Genomic_DNA"/>
</dbReference>
<organism evidence="1">
    <name type="scientific">Brugia malayi</name>
    <name type="common">Filarial nematode worm</name>
    <dbReference type="NCBI Taxonomy" id="6279"/>
    <lineage>
        <taxon>Eukaryota</taxon>
        <taxon>Metazoa</taxon>
        <taxon>Ecdysozoa</taxon>
        <taxon>Nematoda</taxon>
        <taxon>Chromadorea</taxon>
        <taxon>Rhabditida</taxon>
        <taxon>Spirurina</taxon>
        <taxon>Spiruromorpha</taxon>
        <taxon>Filarioidea</taxon>
        <taxon>Onchocercidae</taxon>
        <taxon>Brugia</taxon>
    </lineage>
</organism>
<protein>
    <submittedName>
        <fullName evidence="1">Bm12963</fullName>
    </submittedName>
</protein>
<gene>
    <name evidence="1" type="primary">Bm12963</name>
    <name evidence="1" type="ORF">BM_Bm12963</name>
</gene>
<reference evidence="1" key="1">
    <citation type="journal article" date="2007" name="Science">
        <title>Draft genome of the filarial nematode parasite Brugia malayi.</title>
        <authorList>
            <person name="Ghedin E."/>
            <person name="Wang S."/>
            <person name="Spiro D."/>
            <person name="Caler E."/>
            <person name="Zhao Q."/>
            <person name="Crabtree J."/>
            <person name="Allen J.E."/>
            <person name="Delcher A.L."/>
            <person name="Guiliano D.B."/>
            <person name="Miranda-Saavedra D."/>
            <person name="Angiuoli S.V."/>
            <person name="Creasy T."/>
            <person name="Amedeo P."/>
            <person name="Haas B."/>
            <person name="El-Sayed N.M."/>
            <person name="Wortman J.R."/>
            <person name="Feldblyum T."/>
            <person name="Tallon L."/>
            <person name="Schatz M."/>
            <person name="Shumway M."/>
            <person name="Koo H."/>
            <person name="Salzberg S.L."/>
            <person name="Schobel S."/>
            <person name="Pertea M."/>
            <person name="Pop M."/>
            <person name="White O."/>
            <person name="Barton G.J."/>
            <person name="Carlow C.K."/>
            <person name="Crawford M.J."/>
            <person name="Daub J."/>
            <person name="Dimmic M.W."/>
            <person name="Estes C.F."/>
            <person name="Foster J.M."/>
            <person name="Ganatra M."/>
            <person name="Gregory W.F."/>
            <person name="Johnson N.M."/>
            <person name="Jin J."/>
            <person name="Komuniecki R."/>
            <person name="Korf I."/>
            <person name="Kumar S."/>
            <person name="Laney S."/>
            <person name="Li B.W."/>
            <person name="Li W."/>
            <person name="Lindblom T.H."/>
            <person name="Lustigman S."/>
            <person name="Ma D."/>
            <person name="Maina C.V."/>
            <person name="Martin D.M."/>
            <person name="McCarter J.P."/>
            <person name="McReynolds L."/>
            <person name="Mitreva M."/>
            <person name="Nutman T.B."/>
            <person name="Parkinson J."/>
            <person name="Peregrin-Alvarez J.M."/>
            <person name="Poole C."/>
            <person name="Ren Q."/>
            <person name="Saunders L."/>
            <person name="Sluder A.E."/>
            <person name="Smith K."/>
            <person name="Stanke M."/>
            <person name="Unnasch T.R."/>
            <person name="Ware J."/>
            <person name="Wei A.D."/>
            <person name="Weil G."/>
            <person name="Williams D.J."/>
            <person name="Zhang Y."/>
            <person name="Williams S.A."/>
            <person name="Fraser-Liggett C."/>
            <person name="Slatko B."/>
            <person name="Blaxter M.L."/>
            <person name="Scott A.L."/>
        </authorList>
    </citation>
    <scope>NUCLEOTIDE SEQUENCE</scope>
    <source>
        <strain evidence="1">FR3</strain>
    </source>
</reference>
<proteinExistence type="predicted"/>
<sequence>MEEQFRGKQVQKGYAALPSFSSCSKFSQITYDHGAVMDLTIWIATRIVAEICGSSYPQIFRTANLGERDAKRNDAFRRLANPIIIGILSVYYHSGTCYRLLLRMNVPLETLPRPTPPSALIQQL</sequence>
<evidence type="ECO:0000313" key="1">
    <source>
        <dbReference type="EMBL" id="CDQ02845.1"/>
    </source>
</evidence>
<accession>A0A1I9G643</accession>
<reference evidence="1" key="2">
    <citation type="submission" date="2012-12" db="EMBL/GenBank/DDBJ databases">
        <authorList>
            <consortium name="WormBase Consortium"/>
            <person name="Ghedin E."/>
            <person name="Paulini M."/>
        </authorList>
    </citation>
    <scope>NUCLEOTIDE SEQUENCE</scope>
    <source>
        <strain evidence="1">FR3</strain>
    </source>
</reference>
<dbReference type="PROSITE" id="PS51257">
    <property type="entry name" value="PROKAR_LIPOPROTEIN"/>
    <property type="match status" value="1"/>
</dbReference>
<dbReference type="AlphaFoldDB" id="A0A1I9G643"/>